<sequence>MAHPWDMMQAQVLASFPDKPEEGFSFATGIHFGIVLALRHPEWVQAMHQAIEEITPHINNTDSLVDRFVQHIPLAVVDGGVERAEPPPAEPDFR</sequence>
<name>A0A0F9ELY6_9ZZZZ</name>
<protein>
    <submittedName>
        <fullName evidence="1">Uncharacterized protein</fullName>
    </submittedName>
</protein>
<dbReference type="AlphaFoldDB" id="A0A0F9ELY6"/>
<dbReference type="EMBL" id="LAZR01036427">
    <property type="protein sequence ID" value="KKL24863.1"/>
    <property type="molecule type" value="Genomic_DNA"/>
</dbReference>
<comment type="caution">
    <text evidence="1">The sequence shown here is derived from an EMBL/GenBank/DDBJ whole genome shotgun (WGS) entry which is preliminary data.</text>
</comment>
<proteinExistence type="predicted"/>
<evidence type="ECO:0000313" key="1">
    <source>
        <dbReference type="EMBL" id="KKL24863.1"/>
    </source>
</evidence>
<gene>
    <name evidence="1" type="ORF">LCGC14_2411070</name>
</gene>
<accession>A0A0F9ELY6</accession>
<organism evidence="1">
    <name type="scientific">marine sediment metagenome</name>
    <dbReference type="NCBI Taxonomy" id="412755"/>
    <lineage>
        <taxon>unclassified sequences</taxon>
        <taxon>metagenomes</taxon>
        <taxon>ecological metagenomes</taxon>
    </lineage>
</organism>
<reference evidence="1" key="1">
    <citation type="journal article" date="2015" name="Nature">
        <title>Complex archaea that bridge the gap between prokaryotes and eukaryotes.</title>
        <authorList>
            <person name="Spang A."/>
            <person name="Saw J.H."/>
            <person name="Jorgensen S.L."/>
            <person name="Zaremba-Niedzwiedzka K."/>
            <person name="Martijn J."/>
            <person name="Lind A.E."/>
            <person name="van Eijk R."/>
            <person name="Schleper C."/>
            <person name="Guy L."/>
            <person name="Ettema T.J."/>
        </authorList>
    </citation>
    <scope>NUCLEOTIDE SEQUENCE</scope>
</reference>